<feature type="non-terminal residue" evidence="2">
    <location>
        <position position="397"/>
    </location>
</feature>
<feature type="region of interest" description="Disordered" evidence="1">
    <location>
        <begin position="102"/>
        <end position="132"/>
    </location>
</feature>
<name>F0ZH53_DICPU</name>
<dbReference type="VEuPathDB" id="AmoebaDB:DICPUDRAFT_91790"/>
<protein>
    <submittedName>
        <fullName evidence="2">Expressed protein</fullName>
    </submittedName>
</protein>
<proteinExistence type="predicted"/>
<dbReference type="AlphaFoldDB" id="F0ZH53"/>
<reference evidence="3" key="1">
    <citation type="journal article" date="2011" name="Genome Biol.">
        <title>Comparative genomics of the social amoebae Dictyostelium discoideum and Dictyostelium purpureum.</title>
        <authorList>
            <consortium name="US DOE Joint Genome Institute (JGI-PGF)"/>
            <person name="Sucgang R."/>
            <person name="Kuo A."/>
            <person name="Tian X."/>
            <person name="Salerno W."/>
            <person name="Parikh A."/>
            <person name="Feasley C.L."/>
            <person name="Dalin E."/>
            <person name="Tu H."/>
            <person name="Huang E."/>
            <person name="Barry K."/>
            <person name="Lindquist E."/>
            <person name="Shapiro H."/>
            <person name="Bruce D."/>
            <person name="Schmutz J."/>
            <person name="Salamov A."/>
            <person name="Fey P."/>
            <person name="Gaudet P."/>
            <person name="Anjard C."/>
            <person name="Babu M.M."/>
            <person name="Basu S."/>
            <person name="Bushmanova Y."/>
            <person name="van der Wel H."/>
            <person name="Katoh-Kurasawa M."/>
            <person name="Dinh C."/>
            <person name="Coutinho P.M."/>
            <person name="Saito T."/>
            <person name="Elias M."/>
            <person name="Schaap P."/>
            <person name="Kay R.R."/>
            <person name="Henrissat B."/>
            <person name="Eichinger L."/>
            <person name="Rivero F."/>
            <person name="Putnam N.H."/>
            <person name="West C.M."/>
            <person name="Loomis W.F."/>
            <person name="Chisholm R.L."/>
            <person name="Shaulsky G."/>
            <person name="Strassmann J.E."/>
            <person name="Queller D.C."/>
            <person name="Kuspa A."/>
            <person name="Grigoriev I.V."/>
        </authorList>
    </citation>
    <scope>NUCLEOTIDE SEQUENCE [LARGE SCALE GENOMIC DNA]</scope>
    <source>
        <strain evidence="3">QSDP1</strain>
    </source>
</reference>
<dbReference type="Proteomes" id="UP000001064">
    <property type="component" value="Unassembled WGS sequence"/>
</dbReference>
<dbReference type="KEGG" id="dpp:DICPUDRAFT_91790"/>
<dbReference type="EMBL" id="GL871018">
    <property type="protein sequence ID" value="EGC36734.1"/>
    <property type="molecule type" value="Genomic_DNA"/>
</dbReference>
<evidence type="ECO:0000313" key="3">
    <source>
        <dbReference type="Proteomes" id="UP000001064"/>
    </source>
</evidence>
<dbReference type="InParanoid" id="F0ZH53"/>
<keyword evidence="3" id="KW-1185">Reference proteome</keyword>
<evidence type="ECO:0000313" key="2">
    <source>
        <dbReference type="EMBL" id="EGC36734.1"/>
    </source>
</evidence>
<evidence type="ECO:0000256" key="1">
    <source>
        <dbReference type="SAM" id="MobiDB-lite"/>
    </source>
</evidence>
<dbReference type="RefSeq" id="XP_003286759.1">
    <property type="nucleotide sequence ID" value="XM_003286711.1"/>
</dbReference>
<gene>
    <name evidence="2" type="ORF">DICPUDRAFT_91790</name>
</gene>
<feature type="compositionally biased region" description="Low complexity" evidence="1">
    <location>
        <begin position="119"/>
        <end position="128"/>
    </location>
</feature>
<sequence length="397" mass="46262">MNDSLIDASFSHRDNINGAHISLEEAMEYNERYQLLSEEFIKTSTASIYAIKKYLTRFNIKNQKSIKRKSGPITKIKFDGTQFFNNFLSCLLDIETLEISKNPDKEDNENNQTDYGLLENNNNNNNNVNDKKNKNININKVEENKKEETVEEGLFKATEELKKLSLLQNTLELQLDSHKRYMEQTQKRLKQQECFKIVLQDKIQEVEDKYNKDLEKMSQLKEKLTDSILPQFLQNAGLLTFKTCPYDFSDFSNDFIFETQLESIHTHPVSIHSFKVYPDPHLWSIDFKETHSTSEQHKNGDYCLFKQNFGIALGINFKLSLNKIPNKIILVAYSKTKKEEPQQLEEQKKNIKNNNQNDEEFTTCISNSIPIQVDKAALENSIIVPEKYGGIPGYYKY</sequence>
<organism evidence="2 3">
    <name type="scientific">Dictyostelium purpureum</name>
    <name type="common">Slime mold</name>
    <dbReference type="NCBI Taxonomy" id="5786"/>
    <lineage>
        <taxon>Eukaryota</taxon>
        <taxon>Amoebozoa</taxon>
        <taxon>Evosea</taxon>
        <taxon>Eumycetozoa</taxon>
        <taxon>Dictyostelia</taxon>
        <taxon>Dictyosteliales</taxon>
        <taxon>Dictyosteliaceae</taxon>
        <taxon>Dictyostelium</taxon>
    </lineage>
</organism>
<accession>F0ZH53</accession>
<dbReference type="GeneID" id="10504152"/>